<feature type="non-terminal residue" evidence="2">
    <location>
        <position position="400"/>
    </location>
</feature>
<dbReference type="Proteomes" id="UP000521943">
    <property type="component" value="Unassembled WGS sequence"/>
</dbReference>
<dbReference type="EMBL" id="JACGCI010000019">
    <property type="protein sequence ID" value="KAF6758267.1"/>
    <property type="molecule type" value="Genomic_DNA"/>
</dbReference>
<sequence length="400" mass="45251">MESSESVIGETDQIDMDGRASLPEPSTVEARDGSLARPFESMPNEIIGSILEEAHNQYYRSLPPRASWSPSSSSYRIEDVSSQVCSLWRGLAQHLPRLWSKFYLCRTNMGFIPKGEYDRLNLYLTRSVDEDLDIVFDSSGLNEKEPVLMVMLDLIPPHLRRLRRFVLHSDETNFVEVPFYKSLTGVSAPRLEHFDVSTGKDPNLIAGTSRYHCLPKGWNPRILTEGPLSIKYLRLDSSSAARFRPPFDHLVHFSLHCTVACCGLFLSWVCLEQVFSLPFIETISIWGPVPDHLARSPPLRCIEAKRLKHFRTGDRMERTLFSYLFNCVSAPLLESITSTAVPIPVPPFPSAGSLNPFPSLKSLYLVDVVVEDRDNWDVYFRHLAMKTASITHLSISSTST</sequence>
<feature type="region of interest" description="Disordered" evidence="1">
    <location>
        <begin position="1"/>
        <end position="35"/>
    </location>
</feature>
<protein>
    <recommendedName>
        <fullName evidence="4">F-box domain-containing protein</fullName>
    </recommendedName>
</protein>
<dbReference type="OrthoDB" id="3048040at2759"/>
<gene>
    <name evidence="2" type="ORF">DFP72DRAFT_962121</name>
</gene>
<evidence type="ECO:0000313" key="3">
    <source>
        <dbReference type="Proteomes" id="UP000521943"/>
    </source>
</evidence>
<comment type="caution">
    <text evidence="2">The sequence shown here is derived from an EMBL/GenBank/DDBJ whole genome shotgun (WGS) entry which is preliminary data.</text>
</comment>
<evidence type="ECO:0008006" key="4">
    <source>
        <dbReference type="Google" id="ProtNLM"/>
    </source>
</evidence>
<reference evidence="2 3" key="1">
    <citation type="submission" date="2020-07" db="EMBL/GenBank/DDBJ databases">
        <title>Comparative genomics of pyrophilous fungi reveals a link between fire events and developmental genes.</title>
        <authorList>
            <consortium name="DOE Joint Genome Institute"/>
            <person name="Steindorff A.S."/>
            <person name="Carver A."/>
            <person name="Calhoun S."/>
            <person name="Stillman K."/>
            <person name="Liu H."/>
            <person name="Lipzen A."/>
            <person name="Pangilinan J."/>
            <person name="Labutti K."/>
            <person name="Bruns T.D."/>
            <person name="Grigoriev I.V."/>
        </authorList>
    </citation>
    <scope>NUCLEOTIDE SEQUENCE [LARGE SCALE GENOMIC DNA]</scope>
    <source>
        <strain evidence="2 3">CBS 144469</strain>
    </source>
</reference>
<evidence type="ECO:0000256" key="1">
    <source>
        <dbReference type="SAM" id="MobiDB-lite"/>
    </source>
</evidence>
<accession>A0A8H6MBQ0</accession>
<organism evidence="2 3">
    <name type="scientific">Ephemerocybe angulata</name>
    <dbReference type="NCBI Taxonomy" id="980116"/>
    <lineage>
        <taxon>Eukaryota</taxon>
        <taxon>Fungi</taxon>
        <taxon>Dikarya</taxon>
        <taxon>Basidiomycota</taxon>
        <taxon>Agaricomycotina</taxon>
        <taxon>Agaricomycetes</taxon>
        <taxon>Agaricomycetidae</taxon>
        <taxon>Agaricales</taxon>
        <taxon>Agaricineae</taxon>
        <taxon>Psathyrellaceae</taxon>
        <taxon>Ephemerocybe</taxon>
    </lineage>
</organism>
<evidence type="ECO:0000313" key="2">
    <source>
        <dbReference type="EMBL" id="KAF6758267.1"/>
    </source>
</evidence>
<dbReference type="AlphaFoldDB" id="A0A8H6MBQ0"/>
<keyword evidence="3" id="KW-1185">Reference proteome</keyword>
<proteinExistence type="predicted"/>
<name>A0A8H6MBQ0_9AGAR</name>